<organism evidence="1 2">
    <name type="scientific">Tenacibaculum skagerrakense</name>
    <dbReference type="NCBI Taxonomy" id="186571"/>
    <lineage>
        <taxon>Bacteria</taxon>
        <taxon>Pseudomonadati</taxon>
        <taxon>Bacteroidota</taxon>
        <taxon>Flavobacteriia</taxon>
        <taxon>Flavobacteriales</taxon>
        <taxon>Flavobacteriaceae</taxon>
        <taxon>Tenacibaculum</taxon>
    </lineage>
</organism>
<reference evidence="1 2" key="1">
    <citation type="submission" date="2019-03" db="EMBL/GenBank/DDBJ databases">
        <title>Genomic Encyclopedia of Type Strains, Phase IV (KMG-IV): sequencing the most valuable type-strain genomes for metagenomic binning, comparative biology and taxonomic classification.</title>
        <authorList>
            <person name="Goeker M."/>
        </authorList>
    </citation>
    <scope>NUCLEOTIDE SEQUENCE [LARGE SCALE GENOMIC DNA]</scope>
    <source>
        <strain evidence="1 2">DSM 14836</strain>
    </source>
</reference>
<gene>
    <name evidence="1" type="ORF">EV195_10563</name>
</gene>
<proteinExistence type="predicted"/>
<dbReference type="AlphaFoldDB" id="A0A4R2NS93"/>
<accession>A0A4R2NS93</accession>
<dbReference type="RefSeq" id="WP_132794691.1">
    <property type="nucleotide sequence ID" value="NZ_SLXM01000005.1"/>
</dbReference>
<protein>
    <submittedName>
        <fullName evidence="1">Uncharacterized protein</fullName>
    </submittedName>
</protein>
<comment type="caution">
    <text evidence="1">The sequence shown here is derived from an EMBL/GenBank/DDBJ whole genome shotgun (WGS) entry which is preliminary data.</text>
</comment>
<sequence>MLENILKINGVQKLEGSTQKNIKGGTRFNTNGICPQEGDYCNLDIGADEVRCLAGPFNLQCVNNVWVALPNTCNTCA</sequence>
<dbReference type="OrthoDB" id="1189899at2"/>
<keyword evidence="2" id="KW-1185">Reference proteome</keyword>
<name>A0A4R2NS93_9FLAO</name>
<evidence type="ECO:0000313" key="1">
    <source>
        <dbReference type="EMBL" id="TCP24632.1"/>
    </source>
</evidence>
<dbReference type="EMBL" id="SLXM01000005">
    <property type="protein sequence ID" value="TCP24632.1"/>
    <property type="molecule type" value="Genomic_DNA"/>
</dbReference>
<dbReference type="Proteomes" id="UP000294564">
    <property type="component" value="Unassembled WGS sequence"/>
</dbReference>
<evidence type="ECO:0000313" key="2">
    <source>
        <dbReference type="Proteomes" id="UP000294564"/>
    </source>
</evidence>